<dbReference type="InterPro" id="IPR027417">
    <property type="entry name" value="P-loop_NTPase"/>
</dbReference>
<dbReference type="InterPro" id="IPR038727">
    <property type="entry name" value="NadR/Ttd14_AAA_dom"/>
</dbReference>
<dbReference type="OrthoDB" id="5638848at2"/>
<dbReference type="AlphaFoldDB" id="A0A4R6TL53"/>
<dbReference type="Pfam" id="PF13521">
    <property type="entry name" value="AAA_28"/>
    <property type="match status" value="1"/>
</dbReference>
<dbReference type="RefSeq" id="WP_133644061.1">
    <property type="nucleotide sequence ID" value="NZ_SNYI01000002.1"/>
</dbReference>
<feature type="domain" description="NadR/Ttd14 AAA" evidence="1">
    <location>
        <begin position="5"/>
        <end position="176"/>
    </location>
</feature>
<keyword evidence="3" id="KW-1185">Reference proteome</keyword>
<organism evidence="2 3">
    <name type="scientific">Zeaxanthinibacter enoshimensis</name>
    <dbReference type="NCBI Taxonomy" id="392009"/>
    <lineage>
        <taxon>Bacteria</taxon>
        <taxon>Pseudomonadati</taxon>
        <taxon>Bacteroidota</taxon>
        <taxon>Flavobacteriia</taxon>
        <taxon>Flavobacteriales</taxon>
        <taxon>Flavobacteriaceae</taxon>
        <taxon>Zeaxanthinibacter</taxon>
    </lineage>
</organism>
<evidence type="ECO:0000313" key="3">
    <source>
        <dbReference type="Proteomes" id="UP000295468"/>
    </source>
</evidence>
<accession>A0A4R6TL53</accession>
<gene>
    <name evidence="2" type="ORF">CLV82_1928</name>
</gene>
<evidence type="ECO:0000259" key="1">
    <source>
        <dbReference type="Pfam" id="PF13521"/>
    </source>
</evidence>
<dbReference type="Proteomes" id="UP000295468">
    <property type="component" value="Unassembled WGS sequence"/>
</dbReference>
<sequence length="188" mass="21819">MNPKKIVITGAPGTGKSSVIHQLEDWGYFCFHEIIRSMTLEAKKAGKIDQQLTNPLAFVDDPYQFNLQLLKGRLSHYKEGALLDHNLVFFDRGIPDVLAYMDYFGQEYDNQFLETARSNRYDTVFLLPPWKEIYVTDNERMETFEEAVALHHALKDRYQALGYETRIVPEGSVKERTELILDTLKSEH</sequence>
<protein>
    <submittedName>
        <fullName evidence="2">Putative ATPase</fullName>
    </submittedName>
</protein>
<dbReference type="Gene3D" id="3.40.50.300">
    <property type="entry name" value="P-loop containing nucleotide triphosphate hydrolases"/>
    <property type="match status" value="1"/>
</dbReference>
<proteinExistence type="predicted"/>
<dbReference type="EMBL" id="SNYI01000002">
    <property type="protein sequence ID" value="TDQ31222.1"/>
    <property type="molecule type" value="Genomic_DNA"/>
</dbReference>
<dbReference type="SUPFAM" id="SSF52540">
    <property type="entry name" value="P-loop containing nucleoside triphosphate hydrolases"/>
    <property type="match status" value="1"/>
</dbReference>
<evidence type="ECO:0000313" key="2">
    <source>
        <dbReference type="EMBL" id="TDQ31222.1"/>
    </source>
</evidence>
<name>A0A4R6TL53_9FLAO</name>
<reference evidence="2 3" key="1">
    <citation type="submission" date="2019-03" db="EMBL/GenBank/DDBJ databases">
        <title>Genomic Encyclopedia of Archaeal and Bacterial Type Strains, Phase II (KMG-II): from individual species to whole genera.</title>
        <authorList>
            <person name="Goeker M."/>
        </authorList>
    </citation>
    <scope>NUCLEOTIDE SEQUENCE [LARGE SCALE GENOMIC DNA]</scope>
    <source>
        <strain evidence="2 3">DSM 18435</strain>
    </source>
</reference>
<comment type="caution">
    <text evidence="2">The sequence shown here is derived from an EMBL/GenBank/DDBJ whole genome shotgun (WGS) entry which is preliminary data.</text>
</comment>